<evidence type="ECO:0000259" key="8">
    <source>
        <dbReference type="SMART" id="SM00382"/>
    </source>
</evidence>
<keyword evidence="2" id="KW-0813">Transport</keyword>
<dbReference type="PANTHER" id="PTHR42771:SF2">
    <property type="entry name" value="IRON(3+)-HYDROXAMATE IMPORT ATP-BINDING PROTEIN FHUC"/>
    <property type="match status" value="1"/>
</dbReference>
<dbReference type="SUPFAM" id="SSF52540">
    <property type="entry name" value="P-loop containing nucleoside triphosphate hydrolases"/>
    <property type="match status" value="1"/>
</dbReference>
<dbReference type="Gene3D" id="3.40.50.300">
    <property type="entry name" value="P-loop containing nucleotide triphosphate hydrolases"/>
    <property type="match status" value="2"/>
</dbReference>
<dbReference type="OrthoDB" id="9784297at2"/>
<dbReference type="GO" id="GO:0006302">
    <property type="term" value="P:double-strand break repair"/>
    <property type="evidence" value="ECO:0007669"/>
    <property type="project" value="InterPro"/>
</dbReference>
<evidence type="ECO:0000256" key="6">
    <source>
        <dbReference type="ARBA" id="ARBA00023065"/>
    </source>
</evidence>
<gene>
    <name evidence="9" type="ORF">CYJ10_14505</name>
</gene>
<keyword evidence="4" id="KW-0410">Iron transport</keyword>
<accession>A0A2N5CBL4</accession>
<dbReference type="InterPro" id="IPR038729">
    <property type="entry name" value="Rad50/SbcC_AAA"/>
</dbReference>
<dbReference type="Proteomes" id="UP000234341">
    <property type="component" value="Unassembled WGS sequence"/>
</dbReference>
<dbReference type="Pfam" id="PF13476">
    <property type="entry name" value="AAA_23"/>
    <property type="match status" value="1"/>
</dbReference>
<dbReference type="GO" id="GO:0016887">
    <property type="term" value="F:ATP hydrolysis activity"/>
    <property type="evidence" value="ECO:0007669"/>
    <property type="project" value="InterPro"/>
</dbReference>
<organism evidence="9 10">
    <name type="scientific">Cupriavidus pauculus</name>
    <dbReference type="NCBI Taxonomy" id="82633"/>
    <lineage>
        <taxon>Bacteria</taxon>
        <taxon>Pseudomonadati</taxon>
        <taxon>Pseudomonadota</taxon>
        <taxon>Betaproteobacteria</taxon>
        <taxon>Burkholderiales</taxon>
        <taxon>Burkholderiaceae</taxon>
        <taxon>Cupriavidus</taxon>
    </lineage>
</organism>
<dbReference type="InterPro" id="IPR027417">
    <property type="entry name" value="P-loop_NTPase"/>
</dbReference>
<dbReference type="Pfam" id="PF13304">
    <property type="entry name" value="AAA_21"/>
    <property type="match status" value="1"/>
</dbReference>
<dbReference type="CDD" id="cd00267">
    <property type="entry name" value="ABC_ATPase"/>
    <property type="match status" value="1"/>
</dbReference>
<dbReference type="EMBL" id="PJRP01000006">
    <property type="protein sequence ID" value="PLP99619.1"/>
    <property type="molecule type" value="Genomic_DNA"/>
</dbReference>
<dbReference type="RefSeq" id="WP_101682199.1">
    <property type="nucleotide sequence ID" value="NZ_PJRP01000006.1"/>
</dbReference>
<dbReference type="GO" id="GO:0005886">
    <property type="term" value="C:plasma membrane"/>
    <property type="evidence" value="ECO:0007669"/>
    <property type="project" value="UniProtKB-SubCell"/>
</dbReference>
<keyword evidence="5" id="KW-0408">Iron</keyword>
<comment type="subcellular location">
    <subcellularLocation>
        <location evidence="1">Cell membrane</location>
        <topology evidence="1">Peripheral membrane protein</topology>
    </subcellularLocation>
</comment>
<dbReference type="InterPro" id="IPR003959">
    <property type="entry name" value="ATPase_AAA_core"/>
</dbReference>
<evidence type="ECO:0000256" key="4">
    <source>
        <dbReference type="ARBA" id="ARBA00022496"/>
    </source>
</evidence>
<evidence type="ECO:0000256" key="7">
    <source>
        <dbReference type="ARBA" id="ARBA00023136"/>
    </source>
</evidence>
<comment type="caution">
    <text evidence="9">The sequence shown here is derived from an EMBL/GenBank/DDBJ whole genome shotgun (WGS) entry which is preliminary data.</text>
</comment>
<evidence type="ECO:0000256" key="1">
    <source>
        <dbReference type="ARBA" id="ARBA00004202"/>
    </source>
</evidence>
<evidence type="ECO:0000313" key="10">
    <source>
        <dbReference type="Proteomes" id="UP000234341"/>
    </source>
</evidence>
<dbReference type="GO" id="GO:0006826">
    <property type="term" value="P:iron ion transport"/>
    <property type="evidence" value="ECO:0007669"/>
    <property type="project" value="UniProtKB-KW"/>
</dbReference>
<proteinExistence type="predicted"/>
<evidence type="ECO:0000256" key="2">
    <source>
        <dbReference type="ARBA" id="ARBA00022448"/>
    </source>
</evidence>
<keyword evidence="7" id="KW-0472">Membrane</keyword>
<dbReference type="PANTHER" id="PTHR42771">
    <property type="entry name" value="IRON(3+)-HYDROXAMATE IMPORT ATP-BINDING PROTEIN FHUC"/>
    <property type="match status" value="1"/>
</dbReference>
<evidence type="ECO:0000256" key="5">
    <source>
        <dbReference type="ARBA" id="ARBA00023004"/>
    </source>
</evidence>
<keyword evidence="6" id="KW-0406">Ion transport</keyword>
<evidence type="ECO:0000313" key="9">
    <source>
        <dbReference type="EMBL" id="PLP99619.1"/>
    </source>
</evidence>
<evidence type="ECO:0000256" key="3">
    <source>
        <dbReference type="ARBA" id="ARBA00022475"/>
    </source>
</evidence>
<dbReference type="InterPro" id="IPR051535">
    <property type="entry name" value="Siderophore_ABC-ATPase"/>
</dbReference>
<sequence>MLSSQFASRITLLRDKVPDFDRYPFGLPAVRTLDHIDLHPRVTFFVGENGSGKSTLLEAIAVALGFNAEGGSRNFNFATRASHSELHEYLRIAKGVRRPRSGYFLRAESFFNVATEIERLDEAPGLGPPVIESYGGKSLHEQSHGEAFLTLLTERFQGQGLYILDEPEAALSPARQLAVISRLHDLVREGSQFLIATHSPILMAYPEAWIYQCSANGVERIAYEETEHYQITRDFLVDPQRMLRVLMED</sequence>
<reference evidence="9 10" key="1">
    <citation type="submission" date="2017-12" db="EMBL/GenBank/DDBJ databases">
        <title>Genome sequence of the active heterotrophic nitrifier-denitrifier, Cupriavidus pauculus UM1.</title>
        <authorList>
            <person name="Putonti C."/>
            <person name="Castignetti D."/>
        </authorList>
    </citation>
    <scope>NUCLEOTIDE SEQUENCE [LARGE SCALE GENOMIC DNA]</scope>
    <source>
        <strain evidence="9 10">UM1</strain>
    </source>
</reference>
<dbReference type="InterPro" id="IPR003593">
    <property type="entry name" value="AAA+_ATPase"/>
</dbReference>
<dbReference type="SMART" id="SM00382">
    <property type="entry name" value="AAA"/>
    <property type="match status" value="1"/>
</dbReference>
<feature type="domain" description="AAA+ ATPase" evidence="8">
    <location>
        <begin position="39"/>
        <end position="214"/>
    </location>
</feature>
<keyword evidence="3" id="KW-1003">Cell membrane</keyword>
<name>A0A2N5CBL4_9BURK</name>
<dbReference type="AlphaFoldDB" id="A0A2N5CBL4"/>
<protein>
    <submittedName>
        <fullName evidence="9">AAA family ATPase</fullName>
    </submittedName>
</protein>
<dbReference type="GO" id="GO:0005524">
    <property type="term" value="F:ATP binding"/>
    <property type="evidence" value="ECO:0007669"/>
    <property type="project" value="InterPro"/>
</dbReference>